<organism evidence="1 2">
    <name type="scientific">Pluteus cervinus</name>
    <dbReference type="NCBI Taxonomy" id="181527"/>
    <lineage>
        <taxon>Eukaryota</taxon>
        <taxon>Fungi</taxon>
        <taxon>Dikarya</taxon>
        <taxon>Basidiomycota</taxon>
        <taxon>Agaricomycotina</taxon>
        <taxon>Agaricomycetes</taxon>
        <taxon>Agaricomycetidae</taxon>
        <taxon>Agaricales</taxon>
        <taxon>Pluteineae</taxon>
        <taxon>Pluteaceae</taxon>
        <taxon>Pluteus</taxon>
    </lineage>
</organism>
<evidence type="ECO:0000313" key="1">
    <source>
        <dbReference type="EMBL" id="TFK75687.1"/>
    </source>
</evidence>
<gene>
    <name evidence="1" type="ORF">BDN72DRAFT_451227</name>
</gene>
<proteinExistence type="predicted"/>
<dbReference type="Proteomes" id="UP000308600">
    <property type="component" value="Unassembled WGS sequence"/>
</dbReference>
<dbReference type="EMBL" id="ML208262">
    <property type="protein sequence ID" value="TFK75687.1"/>
    <property type="molecule type" value="Genomic_DNA"/>
</dbReference>
<sequence length="273" mass="29878">MALLPIAGAVLARDIDDLLPQKGRDFHSEIACYSLPYGALGFVSHLLTYYTIACLWNGRSPLWPARKVAYSSLDLWLGVFALLGSSGMAIFTLARCRNTWQLLTIGVWKLSVSLVNGITAVNVAALVSRAHKRNAEKAAEVDVDASDTSGWIALYIPGLLAGISGLMSLVVQNWDIVALRKLTIAFYTIVGLGLGIAILVILNNVRRRDLSDGMETFWTGVSASFGIFMVLAALYSDWAIAIMAHNLTGLPSGDNSAFYWTYFFAKRLTMFTW</sequence>
<keyword evidence="2" id="KW-1185">Reference proteome</keyword>
<evidence type="ECO:0000313" key="2">
    <source>
        <dbReference type="Proteomes" id="UP000308600"/>
    </source>
</evidence>
<name>A0ACD3BDJ7_9AGAR</name>
<protein>
    <submittedName>
        <fullName evidence="1">Uncharacterized protein</fullName>
    </submittedName>
</protein>
<reference evidence="1 2" key="1">
    <citation type="journal article" date="2019" name="Nat. Ecol. Evol.">
        <title>Megaphylogeny resolves global patterns of mushroom evolution.</title>
        <authorList>
            <person name="Varga T."/>
            <person name="Krizsan K."/>
            <person name="Foldi C."/>
            <person name="Dima B."/>
            <person name="Sanchez-Garcia M."/>
            <person name="Sanchez-Ramirez S."/>
            <person name="Szollosi G.J."/>
            <person name="Szarkandi J.G."/>
            <person name="Papp V."/>
            <person name="Albert L."/>
            <person name="Andreopoulos W."/>
            <person name="Angelini C."/>
            <person name="Antonin V."/>
            <person name="Barry K.W."/>
            <person name="Bougher N.L."/>
            <person name="Buchanan P."/>
            <person name="Buyck B."/>
            <person name="Bense V."/>
            <person name="Catcheside P."/>
            <person name="Chovatia M."/>
            <person name="Cooper J."/>
            <person name="Damon W."/>
            <person name="Desjardin D."/>
            <person name="Finy P."/>
            <person name="Geml J."/>
            <person name="Haridas S."/>
            <person name="Hughes K."/>
            <person name="Justo A."/>
            <person name="Karasinski D."/>
            <person name="Kautmanova I."/>
            <person name="Kiss B."/>
            <person name="Kocsube S."/>
            <person name="Kotiranta H."/>
            <person name="LaButti K.M."/>
            <person name="Lechner B.E."/>
            <person name="Liimatainen K."/>
            <person name="Lipzen A."/>
            <person name="Lukacs Z."/>
            <person name="Mihaltcheva S."/>
            <person name="Morgado L.N."/>
            <person name="Niskanen T."/>
            <person name="Noordeloos M.E."/>
            <person name="Ohm R.A."/>
            <person name="Ortiz-Santana B."/>
            <person name="Ovrebo C."/>
            <person name="Racz N."/>
            <person name="Riley R."/>
            <person name="Savchenko A."/>
            <person name="Shiryaev A."/>
            <person name="Soop K."/>
            <person name="Spirin V."/>
            <person name="Szebenyi C."/>
            <person name="Tomsovsky M."/>
            <person name="Tulloss R.E."/>
            <person name="Uehling J."/>
            <person name="Grigoriev I.V."/>
            <person name="Vagvolgyi C."/>
            <person name="Papp T."/>
            <person name="Martin F.M."/>
            <person name="Miettinen O."/>
            <person name="Hibbett D.S."/>
            <person name="Nagy L.G."/>
        </authorList>
    </citation>
    <scope>NUCLEOTIDE SEQUENCE [LARGE SCALE GENOMIC DNA]</scope>
    <source>
        <strain evidence="1 2">NL-1719</strain>
    </source>
</reference>
<accession>A0ACD3BDJ7</accession>